<keyword evidence="2" id="KW-1185">Reference proteome</keyword>
<reference evidence="1 2" key="1">
    <citation type="submission" date="2013-02" db="EMBL/GenBank/DDBJ databases">
        <title>The Genome Sequence of Acinetobacter beijerinckii CIP 110307.</title>
        <authorList>
            <consortium name="The Broad Institute Genome Sequencing Platform"/>
            <consortium name="The Broad Institute Genome Sequencing Center for Infectious Disease"/>
            <person name="Cerqueira G."/>
            <person name="Feldgarden M."/>
            <person name="Courvalin P."/>
            <person name="Perichon B."/>
            <person name="Grillot-Courvalin C."/>
            <person name="Clermont D."/>
            <person name="Rocha E."/>
            <person name="Yoon E.-J."/>
            <person name="Nemec A."/>
            <person name="Walker B."/>
            <person name="Young S.K."/>
            <person name="Zeng Q."/>
            <person name="Gargeya S."/>
            <person name="Fitzgerald M."/>
            <person name="Haas B."/>
            <person name="Abouelleil A."/>
            <person name="Alvarado L."/>
            <person name="Arachchi H.M."/>
            <person name="Berlin A.M."/>
            <person name="Chapman S.B."/>
            <person name="Dewar J."/>
            <person name="Goldberg J."/>
            <person name="Griggs A."/>
            <person name="Gujja S."/>
            <person name="Hansen M."/>
            <person name="Howarth C."/>
            <person name="Imamovic A."/>
            <person name="Larimer J."/>
            <person name="McCowan C."/>
            <person name="Murphy C."/>
            <person name="Neiman D."/>
            <person name="Pearson M."/>
            <person name="Priest M."/>
            <person name="Roberts A."/>
            <person name="Saif S."/>
            <person name="Shea T."/>
            <person name="Sisk P."/>
            <person name="Sykes S."/>
            <person name="Wortman J."/>
            <person name="Nusbaum C."/>
            <person name="Birren B."/>
        </authorList>
    </citation>
    <scope>NUCLEOTIDE SEQUENCE [LARGE SCALE GENOMIC DNA]</scope>
    <source>
        <strain evidence="1 2">CIP 110307</strain>
    </source>
</reference>
<name>N9FKF1_9GAMM</name>
<evidence type="ECO:0000313" key="1">
    <source>
        <dbReference type="EMBL" id="ENW07800.1"/>
    </source>
</evidence>
<organism evidence="1 2">
    <name type="scientific">Acinetobacter beijerinckii CIP 110307</name>
    <dbReference type="NCBI Taxonomy" id="1217648"/>
    <lineage>
        <taxon>Bacteria</taxon>
        <taxon>Pseudomonadati</taxon>
        <taxon>Pseudomonadota</taxon>
        <taxon>Gammaproteobacteria</taxon>
        <taxon>Moraxellales</taxon>
        <taxon>Moraxellaceae</taxon>
        <taxon>Acinetobacter</taxon>
    </lineage>
</organism>
<protein>
    <recommendedName>
        <fullName evidence="3">AttH domain-containing protein</fullName>
    </recommendedName>
</protein>
<dbReference type="Proteomes" id="UP000017670">
    <property type="component" value="Unassembled WGS sequence"/>
</dbReference>
<comment type="caution">
    <text evidence="1">The sequence shown here is derived from an EMBL/GenBank/DDBJ whole genome shotgun (WGS) entry which is preliminary data.</text>
</comment>
<proteinExistence type="predicted"/>
<dbReference type="eggNOG" id="ENOG5030E13">
    <property type="taxonomic scope" value="Bacteria"/>
</dbReference>
<evidence type="ECO:0000313" key="2">
    <source>
        <dbReference type="Proteomes" id="UP000017670"/>
    </source>
</evidence>
<dbReference type="STRING" id="262668.GCA_000931715_03177"/>
<accession>N9FKF1</accession>
<gene>
    <name evidence="1" type="ORF">F933_00996</name>
</gene>
<dbReference type="PATRIC" id="fig|1217648.3.peg.981"/>
<sequence length="365" mass="41288">MGLTLNLSLIKNTEKLVTKPAIKSLIHSIFPLIDSSASQDGKAFPKGYALKPYHQAKHIGWTHYGVMIPELPAPHQFFSIMSVIGTPGALAFDTDHVFKDSPRNNATAVMGTAATYPDQFNGYSIPKECQLYEDGSHIQFGQNITITGYYPHYHVIAHATDFELNIKITNTDKVTWFIKSPIYDHFSLLSQYEGVVSYRGETQKINGLCTFEYAACISPYMIRDKAIPSAFKIPLDFFTYQIINLDDNTQLLLNDTRLKDVKIVSKAFIRGLDQYNQSFEAEFEVLSYQDKSVISPDGVEMNLPATFRWVIKDQQKILAIINGQVDTPMIYGLGSGYVGAYRYKGEYQDTSIEGRGYIEYIDRRK</sequence>
<dbReference type="HOGENOM" id="CLU_061504_1_0_6"/>
<evidence type="ECO:0008006" key="3">
    <source>
        <dbReference type="Google" id="ProtNLM"/>
    </source>
</evidence>
<dbReference type="AlphaFoldDB" id="N9FKF1"/>
<dbReference type="EMBL" id="APQL01000004">
    <property type="protein sequence ID" value="ENW07800.1"/>
    <property type="molecule type" value="Genomic_DNA"/>
</dbReference>
<dbReference type="InterPro" id="IPR046611">
    <property type="entry name" value="DUF6670"/>
</dbReference>
<dbReference type="Pfam" id="PF20375">
    <property type="entry name" value="DUF6670"/>
    <property type="match status" value="1"/>
</dbReference>